<feature type="region of interest" description="Disordered" evidence="3">
    <location>
        <begin position="1048"/>
        <end position="1104"/>
    </location>
</feature>
<dbReference type="GO" id="GO:0009116">
    <property type="term" value="P:nucleoside metabolic process"/>
    <property type="evidence" value="ECO:0007669"/>
    <property type="project" value="InterPro"/>
</dbReference>
<dbReference type="Pfam" id="PF12796">
    <property type="entry name" value="Ank_2"/>
    <property type="match status" value="2"/>
</dbReference>
<dbReference type="InterPro" id="IPR027417">
    <property type="entry name" value="P-loop_NTPase"/>
</dbReference>
<evidence type="ECO:0000256" key="3">
    <source>
        <dbReference type="SAM" id="MobiDB-lite"/>
    </source>
</evidence>
<dbReference type="InterPro" id="IPR035994">
    <property type="entry name" value="Nucleoside_phosphorylase_sf"/>
</dbReference>
<dbReference type="SUPFAM" id="SSF48403">
    <property type="entry name" value="Ankyrin repeat"/>
    <property type="match status" value="1"/>
</dbReference>
<dbReference type="PRINTS" id="PR01415">
    <property type="entry name" value="ANKYRIN"/>
</dbReference>
<dbReference type="Gene3D" id="3.40.50.1580">
    <property type="entry name" value="Nucleoside phosphorylase domain"/>
    <property type="match status" value="1"/>
</dbReference>
<dbReference type="Proteomes" id="UP000764110">
    <property type="component" value="Unassembled WGS sequence"/>
</dbReference>
<dbReference type="InterPro" id="IPR002110">
    <property type="entry name" value="Ankyrin_rpt"/>
</dbReference>
<dbReference type="EMBL" id="JACEFI010000015">
    <property type="protein sequence ID" value="KAH0594585.1"/>
    <property type="molecule type" value="Genomic_DNA"/>
</dbReference>
<reference evidence="5 6" key="1">
    <citation type="submission" date="2020-07" db="EMBL/GenBank/DDBJ databases">
        <title>Metarhizium humberi genome.</title>
        <authorList>
            <person name="Lysoe E."/>
        </authorList>
    </citation>
    <scope>NUCLEOTIDE SEQUENCE [LARGE SCALE GENOMIC DNA]</scope>
    <source>
        <strain evidence="5 6">ESALQ1638</strain>
    </source>
</reference>
<dbReference type="Pfam" id="PF24883">
    <property type="entry name" value="NPHP3_N"/>
    <property type="match status" value="1"/>
</dbReference>
<evidence type="ECO:0000259" key="4">
    <source>
        <dbReference type="Pfam" id="PF24883"/>
    </source>
</evidence>
<dbReference type="PANTHER" id="PTHR46082">
    <property type="entry name" value="ATP/GTP-BINDING PROTEIN-RELATED"/>
    <property type="match status" value="1"/>
</dbReference>
<organism evidence="5 6">
    <name type="scientific">Metarhizium humberi</name>
    <dbReference type="NCBI Taxonomy" id="2596975"/>
    <lineage>
        <taxon>Eukaryota</taxon>
        <taxon>Fungi</taxon>
        <taxon>Dikarya</taxon>
        <taxon>Ascomycota</taxon>
        <taxon>Pezizomycotina</taxon>
        <taxon>Sordariomycetes</taxon>
        <taxon>Hypocreomycetidae</taxon>
        <taxon>Hypocreales</taxon>
        <taxon>Clavicipitaceae</taxon>
        <taxon>Metarhizium</taxon>
    </lineage>
</organism>
<keyword evidence="6" id="KW-1185">Reference proteome</keyword>
<feature type="repeat" description="ANK" evidence="2">
    <location>
        <begin position="988"/>
        <end position="1020"/>
    </location>
</feature>
<dbReference type="SMART" id="SM00248">
    <property type="entry name" value="ANK"/>
    <property type="match status" value="6"/>
</dbReference>
<dbReference type="InterPro" id="IPR056884">
    <property type="entry name" value="NPHP3-like_N"/>
</dbReference>
<protein>
    <recommendedName>
        <fullName evidence="4">Nephrocystin 3-like N-terminal domain-containing protein</fullName>
    </recommendedName>
</protein>
<dbReference type="SUPFAM" id="SSF53167">
    <property type="entry name" value="Purine and uridine phosphorylases"/>
    <property type="match status" value="1"/>
</dbReference>
<evidence type="ECO:0000313" key="5">
    <source>
        <dbReference type="EMBL" id="KAH0594585.1"/>
    </source>
</evidence>
<feature type="compositionally biased region" description="Basic residues" evidence="3">
    <location>
        <begin position="1081"/>
        <end position="1096"/>
    </location>
</feature>
<feature type="repeat" description="ANK" evidence="2">
    <location>
        <begin position="920"/>
        <end position="952"/>
    </location>
</feature>
<feature type="repeat" description="ANK" evidence="2">
    <location>
        <begin position="886"/>
        <end position="918"/>
    </location>
</feature>
<evidence type="ECO:0000256" key="2">
    <source>
        <dbReference type="PROSITE-ProRule" id="PRU00023"/>
    </source>
</evidence>
<evidence type="ECO:0000313" key="6">
    <source>
        <dbReference type="Proteomes" id="UP000764110"/>
    </source>
</evidence>
<dbReference type="SUPFAM" id="SSF52540">
    <property type="entry name" value="P-loop containing nucleoside triphosphate hydrolases"/>
    <property type="match status" value="1"/>
</dbReference>
<name>A0A9P8M5R0_9HYPO</name>
<dbReference type="PROSITE" id="PS50297">
    <property type="entry name" value="ANK_REP_REGION"/>
    <property type="match status" value="4"/>
</dbReference>
<dbReference type="AlphaFoldDB" id="A0A9P8M5R0"/>
<dbReference type="PROSITE" id="PS50088">
    <property type="entry name" value="ANK_REPEAT"/>
    <property type="match status" value="4"/>
</dbReference>
<comment type="caution">
    <text evidence="5">The sequence shown here is derived from an EMBL/GenBank/DDBJ whole genome shotgun (WGS) entry which is preliminary data.</text>
</comment>
<feature type="repeat" description="ANK" evidence="2">
    <location>
        <begin position="954"/>
        <end position="986"/>
    </location>
</feature>
<gene>
    <name evidence="5" type="ORF">MHUMG1_07419</name>
</gene>
<dbReference type="InterPro" id="IPR036770">
    <property type="entry name" value="Ankyrin_rpt-contain_sf"/>
</dbReference>
<keyword evidence="2" id="KW-0040">ANK repeat</keyword>
<dbReference type="Pfam" id="PF00023">
    <property type="entry name" value="Ank"/>
    <property type="match status" value="1"/>
</dbReference>
<dbReference type="Gene3D" id="3.40.50.300">
    <property type="entry name" value="P-loop containing nucleotide triphosphate hydrolases"/>
    <property type="match status" value="1"/>
</dbReference>
<dbReference type="PANTHER" id="PTHR46082:SF11">
    <property type="entry name" value="AAA+ ATPASE DOMAIN-CONTAINING PROTEIN-RELATED"/>
    <property type="match status" value="1"/>
</dbReference>
<dbReference type="Gene3D" id="1.25.40.20">
    <property type="entry name" value="Ankyrin repeat-containing domain"/>
    <property type="match status" value="2"/>
</dbReference>
<proteinExistence type="predicted"/>
<accession>A0A9P8M5R0</accession>
<sequence>MSEFTSKPLRKLSHNAYVAGWICPLEVEQMAAWEMLDEEHEPLPQPARDHNVYKLGSINGHNLVIAGLHQPGNCSAATVITQLRMTFLNIEFCLLVGIGGGVPVGTDEGMIRLGHVVVAKPTRDNSGTVQYDHGKALEGRFERTGALAPPPAVLLNAAQAFATQRARLSIDPIWRDIERIQTSHRQLCRFRFPGAESDQLYPSDYTHGQPGVSCAESGCDPKQRIERAVDDDGNAFITVHRGTIASGELVIKDAFLRDQMAQQHGVVCFETEAVGALADFPCMIVRGISDYCDSHKNDVWHGFAAAAAAAYARQLFSHLPIRETASVASQFEAERNMSDILSGLHEARDVAKEQLQVQRVQDEERQARERQTCHQLLRLTAGDKDATYEWYKDRVEERIKDTCLWFLKHKHFKKWLKQESGPLLVSADPGCGKSVLAKYLIDHSLPRSATICYFFFKHQDQNTMRQALCAILHQLFSQRPPLINHAMPQFYKNGERLICSTKSLWTILENAVQDPQAGAVILVLDALDECVYSKLRYLLTCRPYELIISKFRGYLFEAFPDIRIPGEDKSEAISQEVNRVITHRYLKKRLQETTHRTYLWVYLVFDYLEKESFQKTQDGIKTTLATLPRSVNEAYEQILDKSKQHPIVRKALSIILAASRPLTLSELNIAASIPDKSKSTNLDLEDDKDFKLRLRSWCGLFISIHHNKIYFLHQTVREFLLAATPAPMPLGLQWHQSITIRSAHYILAKACVLYLNLLNLNQIRLPKNVKKKDGHSVDISAFLDYSAKNWGAHFRKAGITDGDAIMPCTLGICHPDSKSYSTWFRIYWNTTINWPQSKRHWDAATERKTPTHFTHLMVASYFGHGAIVELLLKRGATDLEAKDGEYNRTALWWAASNEHVAVVKLLVEQGANIEARDAEYGRTPILWAAEYGHHTIVKLLLEKGADLESKDKYSGLTPLSRAAQNGHLAIAKPLLKKGADIQSKDKHSGWTPLSWAVVKGHEAIVKLLLEKGANVESKDNEDRTPLSLAKARGHEAIAKLLLESRVVDRPNNRGSRQAATRAKRRRRVGRGYVGTPSSRATAKRKTASITSRKRAVGSRQAAAREGRRRLVESKYYTTLVSRVAKMWHRAIDKFVKRQSQ</sequence>
<dbReference type="GO" id="GO:0003824">
    <property type="term" value="F:catalytic activity"/>
    <property type="evidence" value="ECO:0007669"/>
    <property type="project" value="InterPro"/>
</dbReference>
<dbReference type="InterPro" id="IPR053137">
    <property type="entry name" value="NLR-like"/>
</dbReference>
<evidence type="ECO:0000256" key="1">
    <source>
        <dbReference type="ARBA" id="ARBA00022737"/>
    </source>
</evidence>
<keyword evidence="1" id="KW-0677">Repeat</keyword>
<feature type="domain" description="Nephrocystin 3-like N-terminal" evidence="4">
    <location>
        <begin position="401"/>
        <end position="534"/>
    </location>
</feature>